<sequence>MSESRLQLQAFILQPNGDSEYRFLVDGTNIRYISIDAGALSCKSLVHFPYHPRVRRFLPSLPKGFWNQGHIIKCPRTGLPVFSTTSLRGDFPGVKHLWHPVIIDHLDLTWAVRIRQHVGVITCPHFRGRVVYKYAPFPWMVNGIEQETAVWKYITEQRGRSLCYWAPRFLGHVSEEGRVVGFLMEFVAGRPAQDEGDWEACCKALEKLHSLGLKHGDIKRGSFIIRKGRRGNEAVLVGLKNVVPCQDAMALDMERADLGRCLRLGATCERQTHENGNGQPGQDG</sequence>
<dbReference type="STRING" id="694573.A0A194VGV7"/>
<gene>
    <name evidence="1" type="ORF">VP1G_10224</name>
</gene>
<dbReference type="InterPro" id="IPR011009">
    <property type="entry name" value="Kinase-like_dom_sf"/>
</dbReference>
<dbReference type="OrthoDB" id="2687876at2759"/>
<reference evidence="2" key="1">
    <citation type="submission" date="2014-12" db="EMBL/GenBank/DDBJ databases">
        <title>Genome Sequence of Valsa Canker Pathogens Uncovers a Specific Adaption of Colonization on Woody Bark.</title>
        <authorList>
            <person name="Yin Z."/>
            <person name="Liu H."/>
            <person name="Gao X."/>
            <person name="Li Z."/>
            <person name="Song N."/>
            <person name="Ke X."/>
            <person name="Dai Q."/>
            <person name="Wu Y."/>
            <person name="Sun Y."/>
            <person name="Xu J.-R."/>
            <person name="Kang Z.K."/>
            <person name="Wang L."/>
            <person name="Huang L."/>
        </authorList>
    </citation>
    <scope>NUCLEOTIDE SEQUENCE [LARGE SCALE GENOMIC DNA]</scope>
    <source>
        <strain evidence="2">SXYL134</strain>
    </source>
</reference>
<keyword evidence="2" id="KW-1185">Reference proteome</keyword>
<proteinExistence type="predicted"/>
<dbReference type="EMBL" id="KN714860">
    <property type="protein sequence ID" value="KUI63104.1"/>
    <property type="molecule type" value="Genomic_DNA"/>
</dbReference>
<organism evidence="1 2">
    <name type="scientific">Cytospora mali</name>
    <name type="common">Apple Valsa canker fungus</name>
    <name type="synonym">Valsa mali</name>
    <dbReference type="NCBI Taxonomy" id="578113"/>
    <lineage>
        <taxon>Eukaryota</taxon>
        <taxon>Fungi</taxon>
        <taxon>Dikarya</taxon>
        <taxon>Ascomycota</taxon>
        <taxon>Pezizomycotina</taxon>
        <taxon>Sordariomycetes</taxon>
        <taxon>Sordariomycetidae</taxon>
        <taxon>Diaporthales</taxon>
        <taxon>Cytosporaceae</taxon>
        <taxon>Cytospora</taxon>
    </lineage>
</organism>
<dbReference type="Proteomes" id="UP000078576">
    <property type="component" value="Unassembled WGS sequence"/>
</dbReference>
<evidence type="ECO:0008006" key="3">
    <source>
        <dbReference type="Google" id="ProtNLM"/>
    </source>
</evidence>
<dbReference type="AlphaFoldDB" id="A0A194VGV7"/>
<protein>
    <recommendedName>
        <fullName evidence="3">Protein kinase domain-containing protein</fullName>
    </recommendedName>
</protein>
<dbReference type="SUPFAM" id="SSF56112">
    <property type="entry name" value="Protein kinase-like (PK-like)"/>
    <property type="match status" value="1"/>
</dbReference>
<accession>A0A194VGV7</accession>
<evidence type="ECO:0000313" key="1">
    <source>
        <dbReference type="EMBL" id="KUI63104.1"/>
    </source>
</evidence>
<evidence type="ECO:0000313" key="2">
    <source>
        <dbReference type="Proteomes" id="UP000078576"/>
    </source>
</evidence>
<name>A0A194VGV7_CYTMA</name>